<gene>
    <name evidence="1" type="ORF">L207DRAFT_639313</name>
</gene>
<dbReference type="AlphaFoldDB" id="A0A2J6R637"/>
<name>A0A2J6R637_HYAVF</name>
<sequence length="70" mass="8269">MPLSRQVLWNVKEIGLQASYIPNTALPYYRNGNAQYTYHVTVDWRWDNNQRTCHVNIDPETGAHTDTTWF</sequence>
<evidence type="ECO:0000313" key="2">
    <source>
        <dbReference type="Proteomes" id="UP000235786"/>
    </source>
</evidence>
<keyword evidence="2" id="KW-1185">Reference proteome</keyword>
<proteinExistence type="predicted"/>
<dbReference type="OrthoDB" id="10298777at2759"/>
<accession>A0A2J6R637</accession>
<organism evidence="1 2">
    <name type="scientific">Hyaloscypha variabilis (strain UAMH 11265 / GT02V1 / F)</name>
    <name type="common">Meliniomyces variabilis</name>
    <dbReference type="NCBI Taxonomy" id="1149755"/>
    <lineage>
        <taxon>Eukaryota</taxon>
        <taxon>Fungi</taxon>
        <taxon>Dikarya</taxon>
        <taxon>Ascomycota</taxon>
        <taxon>Pezizomycotina</taxon>
        <taxon>Leotiomycetes</taxon>
        <taxon>Helotiales</taxon>
        <taxon>Hyaloscyphaceae</taxon>
        <taxon>Hyaloscypha</taxon>
        <taxon>Hyaloscypha variabilis</taxon>
    </lineage>
</organism>
<dbReference type="Proteomes" id="UP000235786">
    <property type="component" value="Unassembled WGS sequence"/>
</dbReference>
<dbReference type="EMBL" id="KZ613955">
    <property type="protein sequence ID" value="PMD33949.1"/>
    <property type="molecule type" value="Genomic_DNA"/>
</dbReference>
<evidence type="ECO:0000313" key="1">
    <source>
        <dbReference type="EMBL" id="PMD33949.1"/>
    </source>
</evidence>
<reference evidence="1 2" key="1">
    <citation type="submission" date="2016-04" db="EMBL/GenBank/DDBJ databases">
        <title>A degradative enzymes factory behind the ericoid mycorrhizal symbiosis.</title>
        <authorList>
            <consortium name="DOE Joint Genome Institute"/>
            <person name="Martino E."/>
            <person name="Morin E."/>
            <person name="Grelet G."/>
            <person name="Kuo A."/>
            <person name="Kohler A."/>
            <person name="Daghino S."/>
            <person name="Barry K."/>
            <person name="Choi C."/>
            <person name="Cichocki N."/>
            <person name="Clum A."/>
            <person name="Copeland A."/>
            <person name="Hainaut M."/>
            <person name="Haridas S."/>
            <person name="Labutti K."/>
            <person name="Lindquist E."/>
            <person name="Lipzen A."/>
            <person name="Khouja H.-R."/>
            <person name="Murat C."/>
            <person name="Ohm R."/>
            <person name="Olson A."/>
            <person name="Spatafora J."/>
            <person name="Veneault-Fourrey C."/>
            <person name="Henrissat B."/>
            <person name="Grigoriev I."/>
            <person name="Martin F."/>
            <person name="Perotto S."/>
        </authorList>
    </citation>
    <scope>NUCLEOTIDE SEQUENCE [LARGE SCALE GENOMIC DNA]</scope>
    <source>
        <strain evidence="1 2">F</strain>
    </source>
</reference>
<protein>
    <submittedName>
        <fullName evidence="1">Uncharacterized protein</fullName>
    </submittedName>
</protein>